<dbReference type="GO" id="GO:0055085">
    <property type="term" value="P:transmembrane transport"/>
    <property type="evidence" value="ECO:0007669"/>
    <property type="project" value="InterPro"/>
</dbReference>
<dbReference type="PANTHER" id="PTHR33376:SF2">
    <property type="entry name" value="DICARBOXYLATE-BINDING PERIPLASMIC PROTEIN"/>
    <property type="match status" value="1"/>
</dbReference>
<dbReference type="InterPro" id="IPR038404">
    <property type="entry name" value="TRAP_DctP_sf"/>
</dbReference>
<protein>
    <submittedName>
        <fullName evidence="3">C4-dicarboxylate ABC transporter</fullName>
    </submittedName>
</protein>
<feature type="signal peptide" evidence="2">
    <location>
        <begin position="1"/>
        <end position="28"/>
    </location>
</feature>
<organism evidence="3 4">
    <name type="scientific">Thalassospira mesophila</name>
    <dbReference type="NCBI Taxonomy" id="1293891"/>
    <lineage>
        <taxon>Bacteria</taxon>
        <taxon>Pseudomonadati</taxon>
        <taxon>Pseudomonadota</taxon>
        <taxon>Alphaproteobacteria</taxon>
        <taxon>Rhodospirillales</taxon>
        <taxon>Thalassospiraceae</taxon>
        <taxon>Thalassospira</taxon>
    </lineage>
</organism>
<dbReference type="OrthoDB" id="7375081at2"/>
<dbReference type="GO" id="GO:0030288">
    <property type="term" value="C:outer membrane-bounded periplasmic space"/>
    <property type="evidence" value="ECO:0007669"/>
    <property type="project" value="InterPro"/>
</dbReference>
<dbReference type="SUPFAM" id="SSF53850">
    <property type="entry name" value="Periplasmic binding protein-like II"/>
    <property type="match status" value="1"/>
</dbReference>
<accession>A0A1Y2KZ45</accession>
<dbReference type="NCBIfam" id="NF037995">
    <property type="entry name" value="TRAP_S1"/>
    <property type="match status" value="1"/>
</dbReference>
<comment type="caution">
    <text evidence="3">The sequence shown here is derived from an EMBL/GenBank/DDBJ whole genome shotgun (WGS) entry which is preliminary data.</text>
</comment>
<dbReference type="Proteomes" id="UP000193391">
    <property type="component" value="Unassembled WGS sequence"/>
</dbReference>
<proteinExistence type="predicted"/>
<dbReference type="InterPro" id="IPR018389">
    <property type="entry name" value="DctP_fam"/>
</dbReference>
<keyword evidence="4" id="KW-1185">Reference proteome</keyword>
<dbReference type="InterPro" id="IPR004682">
    <property type="entry name" value="TRAP_DctP"/>
</dbReference>
<evidence type="ECO:0000313" key="4">
    <source>
        <dbReference type="Proteomes" id="UP000193391"/>
    </source>
</evidence>
<evidence type="ECO:0000313" key="3">
    <source>
        <dbReference type="EMBL" id="OSQ37441.1"/>
    </source>
</evidence>
<name>A0A1Y2KZ45_9PROT</name>
<dbReference type="EMBL" id="JFKA01000006">
    <property type="protein sequence ID" value="OSQ37441.1"/>
    <property type="molecule type" value="Genomic_DNA"/>
</dbReference>
<reference evidence="3 4" key="1">
    <citation type="submission" date="2014-03" db="EMBL/GenBank/DDBJ databases">
        <title>The draft genome sequence of Thalassospira mesophila JCM 18969.</title>
        <authorList>
            <person name="Lai Q."/>
            <person name="Shao Z."/>
        </authorList>
    </citation>
    <scope>NUCLEOTIDE SEQUENCE [LARGE SCALE GENOMIC DNA]</scope>
    <source>
        <strain evidence="3 4">JCM 18969</strain>
    </source>
</reference>
<evidence type="ECO:0000256" key="2">
    <source>
        <dbReference type="SAM" id="SignalP"/>
    </source>
</evidence>
<feature type="chain" id="PRO_5012101595" evidence="2">
    <location>
        <begin position="29"/>
        <end position="331"/>
    </location>
</feature>
<sequence>MNNFLKTTTLTLAAVALGATLTAGSAYAGEWRGWNIHPPGYPVTIGMEKFAEIIKEKSGGELSAKVYNNGVLGDQPDAIQQVRLGGLDWAEFNLGPLGEVAPEANVVSLPFIFNNMDSMHKVMDGPVGEKISAGLEKVGLQPLAYYDSGARSFYNTKHPIETPADMKGLKFRVMSNDLYVQMVDALGGNATPMPYGEVFQSLKLGVIDGAENNYPSYDSSGHYEAAKYYSVTQHLILPECLCMNKKLYDGLSDADKKIVNDAAMESAEVQRAAWAEGAEKSKKEVEASGVKINEIKDKSAFQAAMKPIYDKFMKENPDVAPLVTAIQEAQK</sequence>
<dbReference type="STRING" id="1293891.TMES_14650"/>
<dbReference type="PANTHER" id="PTHR33376">
    <property type="match status" value="1"/>
</dbReference>
<dbReference type="Pfam" id="PF03480">
    <property type="entry name" value="DctP"/>
    <property type="match status" value="1"/>
</dbReference>
<dbReference type="CDD" id="cd13671">
    <property type="entry name" value="PBP2_TRAP_SBP_like_3"/>
    <property type="match status" value="1"/>
</dbReference>
<dbReference type="PIRSF" id="PIRSF006470">
    <property type="entry name" value="DctB"/>
    <property type="match status" value="1"/>
</dbReference>
<dbReference type="AlphaFoldDB" id="A0A1Y2KZ45"/>
<dbReference type="Gene3D" id="3.40.190.170">
    <property type="entry name" value="Bacterial extracellular solute-binding protein, family 7"/>
    <property type="match status" value="1"/>
</dbReference>
<dbReference type="RefSeq" id="WP_085583846.1">
    <property type="nucleotide sequence ID" value="NZ_JFKA01000006.1"/>
</dbReference>
<keyword evidence="1 2" id="KW-0732">Signal</keyword>
<gene>
    <name evidence="3" type="ORF">TMES_14650</name>
</gene>
<dbReference type="GO" id="GO:0030246">
    <property type="term" value="F:carbohydrate binding"/>
    <property type="evidence" value="ECO:0007669"/>
    <property type="project" value="TreeGrafter"/>
</dbReference>
<dbReference type="NCBIfam" id="TIGR00787">
    <property type="entry name" value="dctP"/>
    <property type="match status" value="1"/>
</dbReference>
<evidence type="ECO:0000256" key="1">
    <source>
        <dbReference type="ARBA" id="ARBA00022729"/>
    </source>
</evidence>